<name>A0A1G6RLS3_NIADE</name>
<sequence length="112" mass="12452">MISFRQQTAFSQTELAALLDTSKSSISMHEKSGRSLPLDAERQLLALQKAWTRFLQEGAPPGYSLKKASSGFKRFRSLLNARIQRAADNRLPSQKTGIAGKRSRNNLSSETL</sequence>
<reference evidence="3" key="1">
    <citation type="submission" date="2016-10" db="EMBL/GenBank/DDBJ databases">
        <authorList>
            <person name="Varghese N."/>
            <person name="Submissions S."/>
        </authorList>
    </citation>
    <scope>NUCLEOTIDE SEQUENCE [LARGE SCALE GENOMIC DNA]</scope>
    <source>
        <strain evidence="3">DSM 25811 / CCM 8410 / LMG 26954 / E90</strain>
    </source>
</reference>
<feature type="region of interest" description="Disordered" evidence="1">
    <location>
        <begin position="86"/>
        <end position="112"/>
    </location>
</feature>
<keyword evidence="3" id="KW-1185">Reference proteome</keyword>
<gene>
    <name evidence="2" type="ORF">SAMN04487894_105310</name>
</gene>
<dbReference type="GO" id="GO:0003677">
    <property type="term" value="F:DNA binding"/>
    <property type="evidence" value="ECO:0007669"/>
    <property type="project" value="InterPro"/>
</dbReference>
<proteinExistence type="predicted"/>
<dbReference type="SUPFAM" id="SSF47413">
    <property type="entry name" value="lambda repressor-like DNA-binding domains"/>
    <property type="match status" value="1"/>
</dbReference>
<evidence type="ECO:0000256" key="1">
    <source>
        <dbReference type="SAM" id="MobiDB-lite"/>
    </source>
</evidence>
<evidence type="ECO:0000313" key="2">
    <source>
        <dbReference type="EMBL" id="SDD04945.1"/>
    </source>
</evidence>
<dbReference type="Proteomes" id="UP000198757">
    <property type="component" value="Unassembled WGS sequence"/>
</dbReference>
<organism evidence="2 3">
    <name type="scientific">Niabella drilacis (strain DSM 25811 / CCM 8410 / CCUG 62505 / LMG 26954 / E90)</name>
    <dbReference type="NCBI Taxonomy" id="1285928"/>
    <lineage>
        <taxon>Bacteria</taxon>
        <taxon>Pseudomonadati</taxon>
        <taxon>Bacteroidota</taxon>
        <taxon>Chitinophagia</taxon>
        <taxon>Chitinophagales</taxon>
        <taxon>Chitinophagaceae</taxon>
        <taxon>Niabella</taxon>
    </lineage>
</organism>
<protein>
    <submittedName>
        <fullName evidence="2">Uncharacterized protein</fullName>
    </submittedName>
</protein>
<dbReference type="InterPro" id="IPR010982">
    <property type="entry name" value="Lambda_DNA-bd_dom_sf"/>
</dbReference>
<dbReference type="RefSeq" id="WP_090390274.1">
    <property type="nucleotide sequence ID" value="NZ_FMZO01000005.1"/>
</dbReference>
<evidence type="ECO:0000313" key="3">
    <source>
        <dbReference type="Proteomes" id="UP000198757"/>
    </source>
</evidence>
<dbReference type="EMBL" id="FMZO01000005">
    <property type="protein sequence ID" value="SDD04945.1"/>
    <property type="molecule type" value="Genomic_DNA"/>
</dbReference>
<dbReference type="AlphaFoldDB" id="A0A1G6RLS3"/>
<accession>A0A1G6RLS3</accession>
<dbReference type="Gene3D" id="1.10.260.40">
    <property type="entry name" value="lambda repressor-like DNA-binding domains"/>
    <property type="match status" value="1"/>
</dbReference>